<dbReference type="EMBL" id="CM010719">
    <property type="protein sequence ID" value="RZC61618.1"/>
    <property type="molecule type" value="Genomic_DNA"/>
</dbReference>
<evidence type="ECO:0000313" key="1">
    <source>
        <dbReference type="EMBL" id="RZC61618.1"/>
    </source>
</evidence>
<dbReference type="Gramene" id="RZC61618">
    <property type="protein sequence ID" value="RZC61618"/>
    <property type="gene ID" value="C5167_023385"/>
</dbReference>
<organism evidence="1 2">
    <name type="scientific">Papaver somniferum</name>
    <name type="common">Opium poppy</name>
    <dbReference type="NCBI Taxonomy" id="3469"/>
    <lineage>
        <taxon>Eukaryota</taxon>
        <taxon>Viridiplantae</taxon>
        <taxon>Streptophyta</taxon>
        <taxon>Embryophyta</taxon>
        <taxon>Tracheophyta</taxon>
        <taxon>Spermatophyta</taxon>
        <taxon>Magnoliopsida</taxon>
        <taxon>Ranunculales</taxon>
        <taxon>Papaveraceae</taxon>
        <taxon>Papaveroideae</taxon>
        <taxon>Papaver</taxon>
    </lineage>
</organism>
<accession>A0A4Y7JP88</accession>
<gene>
    <name evidence="1" type="ORF">C5167_023385</name>
</gene>
<evidence type="ECO:0000313" key="2">
    <source>
        <dbReference type="Proteomes" id="UP000316621"/>
    </source>
</evidence>
<keyword evidence="2" id="KW-1185">Reference proteome</keyword>
<protein>
    <submittedName>
        <fullName evidence="1">Uncharacterized protein</fullName>
    </submittedName>
</protein>
<sequence length="185" mass="19998">MHQVVTAITVTSAVIDSHDIEKQVGLALERLDASLDGYLNRESSGKQLTKRHVRHETHTMSIEYYDLGTRIANGGFIESRTASTSSGYSGSSIMATFDDAIGDGLDALSLSLTSYAFVRMGLSSDPIENDMPTSSTVLKHCSMDSIVAATTIVCDLEDDVVLVSVMLQTRDKVIKVNALHNSLLN</sequence>
<dbReference type="AlphaFoldDB" id="A0A4Y7JP88"/>
<dbReference type="Proteomes" id="UP000316621">
    <property type="component" value="Chromosome 5"/>
</dbReference>
<name>A0A4Y7JP88_PAPSO</name>
<proteinExistence type="predicted"/>
<reference evidence="1 2" key="1">
    <citation type="journal article" date="2018" name="Science">
        <title>The opium poppy genome and morphinan production.</title>
        <authorList>
            <person name="Guo L."/>
            <person name="Winzer T."/>
            <person name="Yang X."/>
            <person name="Li Y."/>
            <person name="Ning Z."/>
            <person name="He Z."/>
            <person name="Teodor R."/>
            <person name="Lu Y."/>
            <person name="Bowser T.A."/>
            <person name="Graham I.A."/>
            <person name="Ye K."/>
        </authorList>
    </citation>
    <scope>NUCLEOTIDE SEQUENCE [LARGE SCALE GENOMIC DNA]</scope>
    <source>
        <strain evidence="2">cv. HN1</strain>
        <tissue evidence="1">Leaves</tissue>
    </source>
</reference>